<evidence type="ECO:0000313" key="1">
    <source>
        <dbReference type="EMBL" id="OTM86421.1"/>
    </source>
</evidence>
<dbReference type="EMBL" id="VHGY01000009">
    <property type="protein sequence ID" value="TPU67541.1"/>
    <property type="molecule type" value="Genomic_DNA"/>
</dbReference>
<organism evidence="1 3">
    <name type="scientific">Acinetobacter baumannii</name>
    <dbReference type="NCBI Taxonomy" id="470"/>
    <lineage>
        <taxon>Bacteria</taxon>
        <taxon>Pseudomonadati</taxon>
        <taxon>Pseudomonadota</taxon>
        <taxon>Gammaproteobacteria</taxon>
        <taxon>Moraxellales</taxon>
        <taxon>Moraxellaceae</taxon>
        <taxon>Acinetobacter</taxon>
        <taxon>Acinetobacter calcoaceticus/baumannii complex</taxon>
    </lineage>
</organism>
<dbReference type="Proteomes" id="UP000315888">
    <property type="component" value="Unassembled WGS sequence"/>
</dbReference>
<dbReference type="EMBL" id="NGEL01000116">
    <property type="protein sequence ID" value="OTM86421.1"/>
    <property type="molecule type" value="Genomic_DNA"/>
</dbReference>
<dbReference type="AlphaFoldDB" id="A0A0M3FLC9"/>
<dbReference type="RefSeq" id="WP_017724764.1">
    <property type="nucleotide sequence ID" value="NZ_AP031581.1"/>
</dbReference>
<reference evidence="1 3" key="1">
    <citation type="submission" date="2017-05" db="EMBL/GenBank/DDBJ databases">
        <authorList>
            <person name="Song R."/>
            <person name="Chenine A.L."/>
            <person name="Ruprecht R.M."/>
        </authorList>
    </citation>
    <scope>NUCLEOTIDE SEQUENCE [LARGE SCALE GENOMIC DNA]</scope>
    <source>
        <strain evidence="1 3">PR350</strain>
    </source>
</reference>
<gene>
    <name evidence="1" type="ORF">B9X95_10660</name>
    <name evidence="2" type="ORF">FJU42_04230</name>
</gene>
<reference evidence="2 4" key="2">
    <citation type="submission" date="2019-06" db="EMBL/GenBank/DDBJ databases">
        <title>A Diverse Panel of Clinical Acinetobacter baumannii for Research Use.</title>
        <authorList>
            <person name="Mcgann P."/>
            <person name="Snesrud E."/>
            <person name="Galac M.R."/>
        </authorList>
    </citation>
    <scope>NUCLEOTIDE SEQUENCE [LARGE SCALE GENOMIC DNA]</scope>
    <source>
        <strain evidence="2 4">MRSN14237</strain>
    </source>
</reference>
<name>A0A0M3FLC9_ACIBA</name>
<evidence type="ECO:0000313" key="3">
    <source>
        <dbReference type="Proteomes" id="UP000194699"/>
    </source>
</evidence>
<accession>A0A0M3FLC9</accession>
<evidence type="ECO:0000313" key="2">
    <source>
        <dbReference type="EMBL" id="TPU67541.1"/>
    </source>
</evidence>
<dbReference type="Proteomes" id="UP000194699">
    <property type="component" value="Unassembled WGS sequence"/>
</dbReference>
<protein>
    <submittedName>
        <fullName evidence="1">Uncharacterized protein</fullName>
    </submittedName>
</protein>
<sequence length="76" mass="8734">MKAKKLLEKLGAKGIKKILESAHQEAVYFVDEWNEHFKVHGFYTDKCIVGVHNPHSHYKLSELKQALGGEHGYKRS</sequence>
<evidence type="ECO:0000313" key="4">
    <source>
        <dbReference type="Proteomes" id="UP000315888"/>
    </source>
</evidence>
<proteinExistence type="predicted"/>
<comment type="caution">
    <text evidence="1">The sequence shown here is derived from an EMBL/GenBank/DDBJ whole genome shotgun (WGS) entry which is preliminary data.</text>
</comment>